<dbReference type="NCBIfam" id="NF007158">
    <property type="entry name" value="PRK09593.1"/>
    <property type="match status" value="1"/>
</dbReference>
<evidence type="ECO:0000256" key="6">
    <source>
        <dbReference type="RuleBase" id="RU004468"/>
    </source>
</evidence>
<proteinExistence type="inferred from homology"/>
<name>S0PB40_9ENTE</name>
<dbReference type="AlphaFoldDB" id="S0PB40"/>
<accession>S0PB40</accession>
<dbReference type="Proteomes" id="UP000015961">
    <property type="component" value="Unassembled WGS sequence"/>
</dbReference>
<gene>
    <name evidence="7" type="ORF">I573_00531</name>
</gene>
<dbReference type="PANTHER" id="PTHR10353:SF122">
    <property type="entry name" value="6-PHOSPHO-BETA-GLUCOSIDASE ASCB-RELATED"/>
    <property type="match status" value="1"/>
</dbReference>
<reference evidence="7 8" key="1">
    <citation type="submission" date="2013-03" db="EMBL/GenBank/DDBJ databases">
        <title>The Genome Sequence of Enterococcus sulfureus ATCC_49903 (PacBio/Illumina hybrid assembly).</title>
        <authorList>
            <consortium name="The Broad Institute Genomics Platform"/>
            <consortium name="The Broad Institute Genome Sequencing Center for Infectious Disease"/>
            <person name="Earl A."/>
            <person name="Russ C."/>
            <person name="Gilmore M."/>
            <person name="Surin D."/>
            <person name="Walker B."/>
            <person name="Young S."/>
            <person name="Zeng Q."/>
            <person name="Gargeya S."/>
            <person name="Fitzgerald M."/>
            <person name="Haas B."/>
            <person name="Abouelleil A."/>
            <person name="Allen A.W."/>
            <person name="Alvarado L."/>
            <person name="Arachchi H.M."/>
            <person name="Berlin A.M."/>
            <person name="Chapman S.B."/>
            <person name="Gainer-Dewar J."/>
            <person name="Goldberg J."/>
            <person name="Griggs A."/>
            <person name="Gujja S."/>
            <person name="Hansen M."/>
            <person name="Howarth C."/>
            <person name="Imamovic A."/>
            <person name="Ireland A."/>
            <person name="Larimer J."/>
            <person name="McCowan C."/>
            <person name="Murphy C."/>
            <person name="Pearson M."/>
            <person name="Poon T.W."/>
            <person name="Priest M."/>
            <person name="Roberts A."/>
            <person name="Saif S."/>
            <person name="Shea T."/>
            <person name="Sisk P."/>
            <person name="Sykes S."/>
            <person name="Wortman J."/>
            <person name="Nusbaum C."/>
            <person name="Birren B."/>
        </authorList>
    </citation>
    <scope>NUCLEOTIDE SEQUENCE [LARGE SCALE GENOMIC DNA]</scope>
    <source>
        <strain evidence="7 8">ATCC 49903</strain>
    </source>
</reference>
<evidence type="ECO:0000256" key="5">
    <source>
        <dbReference type="RuleBase" id="RU003690"/>
    </source>
</evidence>
<dbReference type="NCBIfam" id="NF007356">
    <property type="entry name" value="PRK09852.1"/>
    <property type="match status" value="1"/>
</dbReference>
<organism evidence="7 8">
    <name type="scientific">Enterococcus sulfureus ATCC 49903</name>
    <dbReference type="NCBI Taxonomy" id="1140003"/>
    <lineage>
        <taxon>Bacteria</taxon>
        <taxon>Bacillati</taxon>
        <taxon>Bacillota</taxon>
        <taxon>Bacilli</taxon>
        <taxon>Lactobacillales</taxon>
        <taxon>Enterococcaceae</taxon>
        <taxon>Enterococcus</taxon>
    </lineage>
</organism>
<dbReference type="FunFam" id="3.20.20.80:FF:000004">
    <property type="entry name" value="Beta-glucosidase 6-phospho-beta-glucosidase"/>
    <property type="match status" value="1"/>
</dbReference>
<dbReference type="STRING" id="1140003.OMY_00538"/>
<dbReference type="InterPro" id="IPR018120">
    <property type="entry name" value="Glyco_hydro_1_AS"/>
</dbReference>
<dbReference type="PANTHER" id="PTHR10353">
    <property type="entry name" value="GLYCOSYL HYDROLASE"/>
    <property type="match status" value="1"/>
</dbReference>
<dbReference type="Gene3D" id="3.20.20.80">
    <property type="entry name" value="Glycosidases"/>
    <property type="match status" value="1"/>
</dbReference>
<keyword evidence="8" id="KW-1185">Reference proteome</keyword>
<sequence length="520" mass="59387">MLIPLDVCLLEFTFLLWSFLIFRIRRKESGFIMTDKQFPKGFLWGGATAANQFEGAWNEGGRGPATSDTAIAVKPEDRKNMEEFAAPMTREKVEFAINDTEGLYPKRWGSDFYHRYKEDIALYAEMGFKTFRLSIAWSRIFPNGDDAQPNEEGLQFYDNVFDECAKYGIEPLVTLSHYETPVGIALNYGGWKNRKVIDLFVNYARTVLTRYQDKVKYWLTFNEINIMGISGYVGGALLFEDGKQNLSDMYQAVHHQFVASSLATKIAHELNPELKVGMMLARMQAYPATPNPADVMEEIKRDHENLFFSDVQVRGKYPAYTKRFFKENGIEVIFEEGDLEIIAQYPVDFMSFSYYMSSVARHNPEAGGESTAGNFSLGEANPYLEASDWGWQIDPIGLRITLNNLYDRYQIPLFIVENGLGALDTVEEDGSIHDSYRIDYLKAHIEQMYEAIEDGVELMGYTPWGCTDLVSASTSEMSKRYGFVYVDADDEGNGTFDRSRKDSFFWYQDVIKTNGGNILN</sequence>
<evidence type="ECO:0000256" key="2">
    <source>
        <dbReference type="ARBA" id="ARBA00022801"/>
    </source>
</evidence>
<dbReference type="InterPro" id="IPR001360">
    <property type="entry name" value="Glyco_hydro_1"/>
</dbReference>
<dbReference type="GO" id="GO:0016052">
    <property type="term" value="P:carbohydrate catabolic process"/>
    <property type="evidence" value="ECO:0007669"/>
    <property type="project" value="TreeGrafter"/>
</dbReference>
<comment type="caution">
    <text evidence="7">The sequence shown here is derived from an EMBL/GenBank/DDBJ whole genome shotgun (WGS) entry which is preliminary data.</text>
</comment>
<dbReference type="GO" id="GO:0005829">
    <property type="term" value="C:cytosol"/>
    <property type="evidence" value="ECO:0007669"/>
    <property type="project" value="TreeGrafter"/>
</dbReference>
<dbReference type="InterPro" id="IPR017853">
    <property type="entry name" value="GH"/>
</dbReference>
<dbReference type="EMBL" id="ASWO01000001">
    <property type="protein sequence ID" value="EOT87475.1"/>
    <property type="molecule type" value="Genomic_DNA"/>
</dbReference>
<evidence type="ECO:0000313" key="7">
    <source>
        <dbReference type="EMBL" id="EOT87475.1"/>
    </source>
</evidence>
<dbReference type="PATRIC" id="fig|1140003.3.peg.532"/>
<dbReference type="GO" id="GO:0008422">
    <property type="term" value="F:beta-glucosidase activity"/>
    <property type="evidence" value="ECO:0007669"/>
    <property type="project" value="TreeGrafter"/>
</dbReference>
<dbReference type="SUPFAM" id="SSF51445">
    <property type="entry name" value="(Trans)glycosidases"/>
    <property type="match status" value="1"/>
</dbReference>
<dbReference type="InterPro" id="IPR033132">
    <property type="entry name" value="GH_1_N_CS"/>
</dbReference>
<protein>
    <recommendedName>
        <fullName evidence="9">6-phospho-beta-glucosidase</fullName>
    </recommendedName>
</protein>
<evidence type="ECO:0000256" key="4">
    <source>
        <dbReference type="PROSITE-ProRule" id="PRU10055"/>
    </source>
</evidence>
<evidence type="ECO:0000313" key="8">
    <source>
        <dbReference type="Proteomes" id="UP000015961"/>
    </source>
</evidence>
<evidence type="ECO:0000256" key="3">
    <source>
        <dbReference type="ARBA" id="ARBA00023295"/>
    </source>
</evidence>
<evidence type="ECO:0008006" key="9">
    <source>
        <dbReference type="Google" id="ProtNLM"/>
    </source>
</evidence>
<dbReference type="PROSITE" id="PS00572">
    <property type="entry name" value="GLYCOSYL_HYDROL_F1_1"/>
    <property type="match status" value="1"/>
</dbReference>
<dbReference type="PRINTS" id="PR00131">
    <property type="entry name" value="GLHYDRLASE1"/>
</dbReference>
<evidence type="ECO:0000256" key="1">
    <source>
        <dbReference type="ARBA" id="ARBA00010838"/>
    </source>
</evidence>
<feature type="active site" description="Nucleophile" evidence="4">
    <location>
        <position position="417"/>
    </location>
</feature>
<dbReference type="eggNOG" id="COG2723">
    <property type="taxonomic scope" value="Bacteria"/>
</dbReference>
<keyword evidence="2 6" id="KW-0378">Hydrolase</keyword>
<keyword evidence="3 6" id="KW-0326">Glycosidase</keyword>
<comment type="similarity">
    <text evidence="1 5">Belongs to the glycosyl hydrolase 1 family.</text>
</comment>
<dbReference type="Pfam" id="PF00232">
    <property type="entry name" value="Glyco_hydro_1"/>
    <property type="match status" value="1"/>
</dbReference>
<dbReference type="PROSITE" id="PS00653">
    <property type="entry name" value="GLYCOSYL_HYDROL_F1_2"/>
    <property type="match status" value="1"/>
</dbReference>